<sequence length="1120" mass="122694">MSDGVSELVLLVVILSESNAEVPKELPEAAGVVNGTARNLSKVARMLAQSDYADFEEIVLDINSAADSVDAASVEMDNALVALKGGNRKQGWNRLTDACRVMSGTTVHLLTIVYGADLKRLQAIADELAASISNIDLSGDLSNENAQARLAAAVTPLLQDAVKLAQFLTERAEEEGTSQLAAELLKKTAGDIRNRAEMIIQTSNEVFENPEMAPKLRAALDALSQEVVKGKELSMQYSAEEPPQLEQLRKLLPLLEQAEKDAKDLNSTVKKNPKGYERAQKQVKESVGEVVRSLKPNPKMKRDADKLEESLRDQILAALRALQSPNNQNMKDLDDATNDILEALRNLKRVNPDNKLSDAQKTDLSGLLASLRSGLSPILYTKPEDKQQDAFERLKDNLAQMKEGVKYGDQDMVSNKVRLVAQSAKDLTAALNDPTNPRRLYGNKDLYDRTAKDMNDDLARLVKSTKGFLQDPSDRKTTDLVDAINKLKRTADRVNKPKDERDMKDNFENLLKSLNKTREHIKNRDQIKAEESMNDISIAIANLRRAGDRMKEKNPNPNSIEAPLSELDQIFARLQNKAAAAARGDAAAIKAFDDAVPMVQKAWKTLDEVAHVIDIAPLEDFEDAVDDVYLAAASTDPVRYAPAVKELVQNFKEIEAAVQLYKDPNAKKAGLEMVEKIRPVVREYANKAKDVVEGKAEAEELNDVANRLKAPLADLKKKLDPSARDRDLEVSSLAVKAALEGVRKANKQGNPEQSKAALQTLKDALENYNKVAEKATKQTVDPRKMELMNQDLNELVELSGDLRRLNPADTKGLFFVMDAIPYQMDEQLDTLRNTSGDDVKKALAKAKNWEATLNVADDELPDLGDLLGTAGNLRNLMRGLVGDTSSLAREIGANSKDLTQAAKAALEMDKYLMDLETAYSFDDDAKKPKPAPTPAPKAEVKAVVAPPPSAVGLGVLSNELFEEISISQAKTFDQVMAAVASDIHKTAQTSNKEADNIASELAKLAKAARSGSKQEMLVAARAAAAFINAYCQQLSDTAKRIPNRNHAEKKEQDNLIRYQQALRNFGTQLKILSSVKATSLDSSSETDDTLITLSMNLGDVLKASMASLTTVNSVILGNKH</sequence>
<dbReference type="PANTHER" id="PTHR46180">
    <property type="entry name" value="VINCULIN"/>
    <property type="match status" value="1"/>
</dbReference>
<dbReference type="InterPro" id="IPR017997">
    <property type="entry name" value="Vinculin"/>
</dbReference>
<dbReference type="EMBL" id="GIBP01000189">
    <property type="protein sequence ID" value="NDV29158.1"/>
    <property type="molecule type" value="Transcribed_RNA"/>
</dbReference>
<evidence type="ECO:0008006" key="4">
    <source>
        <dbReference type="Google" id="ProtNLM"/>
    </source>
</evidence>
<dbReference type="GO" id="GO:0003779">
    <property type="term" value="F:actin binding"/>
    <property type="evidence" value="ECO:0007669"/>
    <property type="project" value="InterPro"/>
</dbReference>
<name>A0A6B2KX37_9EUKA</name>
<feature type="region of interest" description="Disordered" evidence="1">
    <location>
        <begin position="267"/>
        <end position="289"/>
    </location>
</feature>
<feature type="signal peptide" evidence="2">
    <location>
        <begin position="1"/>
        <end position="20"/>
    </location>
</feature>
<protein>
    <recommendedName>
        <fullName evidence="4">Vinculin</fullName>
    </recommendedName>
</protein>
<feature type="compositionally biased region" description="Basic and acidic residues" evidence="1">
    <location>
        <begin position="274"/>
        <end position="287"/>
    </location>
</feature>
<organism evidence="3">
    <name type="scientific">Arcella intermedia</name>
    <dbReference type="NCBI Taxonomy" id="1963864"/>
    <lineage>
        <taxon>Eukaryota</taxon>
        <taxon>Amoebozoa</taxon>
        <taxon>Tubulinea</taxon>
        <taxon>Elardia</taxon>
        <taxon>Arcellinida</taxon>
        <taxon>Sphaerothecina</taxon>
        <taxon>Arcellidae</taxon>
        <taxon>Arcella</taxon>
    </lineage>
</organism>
<feature type="chain" id="PRO_5025609357" description="Vinculin" evidence="2">
    <location>
        <begin position="21"/>
        <end position="1120"/>
    </location>
</feature>
<evidence type="ECO:0000313" key="3">
    <source>
        <dbReference type="EMBL" id="NDV29158.1"/>
    </source>
</evidence>
<evidence type="ECO:0000256" key="1">
    <source>
        <dbReference type="SAM" id="MobiDB-lite"/>
    </source>
</evidence>
<reference evidence="3" key="1">
    <citation type="journal article" date="2020" name="J. Eukaryot. Microbiol.">
        <title>De novo Sequencing, Assembly and Annotation of the Transcriptome for the Free-Living Testate Amoeba Arcella intermedia.</title>
        <authorList>
            <person name="Ribeiro G.M."/>
            <person name="Porfirio-Sousa A.L."/>
            <person name="Maurer-Alcala X.X."/>
            <person name="Katz L.A."/>
            <person name="Lahr D.J.G."/>
        </authorList>
    </citation>
    <scope>NUCLEOTIDE SEQUENCE</scope>
</reference>
<keyword evidence="2" id="KW-0732">Signal</keyword>
<accession>A0A6B2KX37</accession>
<proteinExistence type="predicted"/>
<evidence type="ECO:0000256" key="2">
    <source>
        <dbReference type="SAM" id="SignalP"/>
    </source>
</evidence>
<dbReference type="Gene3D" id="1.20.120.230">
    <property type="entry name" value="Alpha-catenin/vinculin-like"/>
    <property type="match status" value="1"/>
</dbReference>
<dbReference type="AlphaFoldDB" id="A0A6B2KX37"/>